<organism evidence="2 3">
    <name type="scientific">Chryseobacterium turcicum</name>
    <dbReference type="NCBI Taxonomy" id="2898076"/>
    <lineage>
        <taxon>Bacteria</taxon>
        <taxon>Pseudomonadati</taxon>
        <taxon>Bacteroidota</taxon>
        <taxon>Flavobacteriia</taxon>
        <taxon>Flavobacteriales</taxon>
        <taxon>Weeksellaceae</taxon>
        <taxon>Chryseobacterium group</taxon>
        <taxon>Chryseobacterium</taxon>
    </lineage>
</organism>
<evidence type="ECO:0000313" key="3">
    <source>
        <dbReference type="Proteomes" id="UP001108025"/>
    </source>
</evidence>
<dbReference type="InterPro" id="IPR005901">
    <property type="entry name" value="GLPGLI"/>
</dbReference>
<gene>
    <name evidence="2" type="ORF">LO744_17765</name>
</gene>
<reference evidence="2" key="1">
    <citation type="submission" date="2021-11" db="EMBL/GenBank/DDBJ databases">
        <title>Description of novel Chryseobacterium species.</title>
        <authorList>
            <person name="Saticioglu I.B."/>
            <person name="Ay H."/>
            <person name="Altun S."/>
            <person name="Duman M."/>
        </authorList>
    </citation>
    <scope>NUCLEOTIDE SEQUENCE</scope>
    <source>
        <strain evidence="2">C-17</strain>
    </source>
</reference>
<protein>
    <submittedName>
        <fullName evidence="2">GLPGLI family protein</fullName>
    </submittedName>
</protein>
<accession>A0A9Q3YWL9</accession>
<dbReference type="NCBIfam" id="TIGR01200">
    <property type="entry name" value="GLPGLI"/>
    <property type="match status" value="1"/>
</dbReference>
<name>A0A9Q3YWL9_9FLAO</name>
<evidence type="ECO:0000313" key="2">
    <source>
        <dbReference type="EMBL" id="MCD1118691.1"/>
    </source>
</evidence>
<feature type="chain" id="PRO_5040152238" evidence="1">
    <location>
        <begin position="23"/>
        <end position="278"/>
    </location>
</feature>
<feature type="signal peptide" evidence="1">
    <location>
        <begin position="1"/>
        <end position="22"/>
    </location>
</feature>
<dbReference type="RefSeq" id="WP_230671781.1">
    <property type="nucleotide sequence ID" value="NZ_JAJNAY010000002.1"/>
</dbReference>
<keyword evidence="1" id="KW-0732">Signal</keyword>
<sequence>MKITFQKTTLLFALFISFLAFSQTNRFIYEFKYKKDSLATTYDEGNMVLDITGKKVQFYDFNAIKTDSTNRNSAGYTTYSFPFAKLQRNISSGDNINYNLVAESYFAYNSSDKFNWIISKDTKTKNKWKLQKATTQFGGRTWEAWFTTDLPFSEGPYKFNGLPGLIVELKDSKNNFIFDLVKVENPQDANPKLVETVFKSKPIIITFEKYNILLINYYNDPFSRFRSMKPGTWSIGRADETFIEDLEGLNKITKEEQEEIRKNNNPIELDKAIKYSKK</sequence>
<dbReference type="Pfam" id="PF09697">
    <property type="entry name" value="Porph_ging"/>
    <property type="match status" value="1"/>
</dbReference>
<proteinExistence type="predicted"/>
<keyword evidence="3" id="KW-1185">Reference proteome</keyword>
<evidence type="ECO:0000256" key="1">
    <source>
        <dbReference type="SAM" id="SignalP"/>
    </source>
</evidence>
<dbReference type="AlphaFoldDB" id="A0A9Q3YWL9"/>
<dbReference type="Proteomes" id="UP001108025">
    <property type="component" value="Unassembled WGS sequence"/>
</dbReference>
<comment type="caution">
    <text evidence="2">The sequence shown here is derived from an EMBL/GenBank/DDBJ whole genome shotgun (WGS) entry which is preliminary data.</text>
</comment>
<dbReference type="EMBL" id="JAJNAY010000002">
    <property type="protein sequence ID" value="MCD1118691.1"/>
    <property type="molecule type" value="Genomic_DNA"/>
</dbReference>